<proteinExistence type="inferred from homology"/>
<evidence type="ECO:0000313" key="3">
    <source>
        <dbReference type="EMBL" id="RIY32999.1"/>
    </source>
</evidence>
<evidence type="ECO:0000256" key="2">
    <source>
        <dbReference type="RuleBase" id="RU362097"/>
    </source>
</evidence>
<name>A0A3A1Y6U6_9GAMM</name>
<dbReference type="PANTHER" id="PTHR30203:SF32">
    <property type="entry name" value="CATION EFFLUX SYSTEM PROTEIN CUSC"/>
    <property type="match status" value="1"/>
</dbReference>
<comment type="caution">
    <text evidence="3">The sequence shown here is derived from an EMBL/GenBank/DDBJ whole genome shotgun (WGS) entry which is preliminary data.</text>
</comment>
<dbReference type="InterPro" id="IPR010131">
    <property type="entry name" value="MdtP/NodT-like"/>
</dbReference>
<keyword evidence="2" id="KW-0732">Signal</keyword>
<dbReference type="Pfam" id="PF02321">
    <property type="entry name" value="OEP"/>
    <property type="match status" value="2"/>
</dbReference>
<dbReference type="PROSITE" id="PS51257">
    <property type="entry name" value="PROKAR_LIPOPROTEIN"/>
    <property type="match status" value="1"/>
</dbReference>
<comment type="similarity">
    <text evidence="1 2">Belongs to the outer membrane factor (OMF) (TC 1.B.17) family.</text>
</comment>
<dbReference type="Proteomes" id="UP000266258">
    <property type="component" value="Unassembled WGS sequence"/>
</dbReference>
<keyword evidence="2" id="KW-0449">Lipoprotein</keyword>
<dbReference type="GO" id="GO:0016020">
    <property type="term" value="C:membrane"/>
    <property type="evidence" value="ECO:0007669"/>
    <property type="project" value="InterPro"/>
</dbReference>
<dbReference type="SUPFAM" id="SSF56954">
    <property type="entry name" value="Outer membrane efflux proteins (OEP)"/>
    <property type="match status" value="1"/>
</dbReference>
<dbReference type="EMBL" id="NRJH01000023">
    <property type="protein sequence ID" value="RIY32999.1"/>
    <property type="molecule type" value="Genomic_DNA"/>
</dbReference>
<keyword evidence="4" id="KW-1185">Reference proteome</keyword>
<protein>
    <submittedName>
        <fullName evidence="3">Uncharacterized protein</fullName>
    </submittedName>
</protein>
<gene>
    <name evidence="3" type="ORF">CJP74_03185</name>
</gene>
<dbReference type="InterPro" id="IPR003423">
    <property type="entry name" value="OMP_efflux"/>
</dbReference>
<dbReference type="OrthoDB" id="9770517at2"/>
<dbReference type="AlphaFoldDB" id="A0A3A1Y6U6"/>
<keyword evidence="2" id="KW-0812">Transmembrane</keyword>
<dbReference type="NCBIfam" id="TIGR01845">
    <property type="entry name" value="outer_NodT"/>
    <property type="match status" value="1"/>
</dbReference>
<feature type="signal peptide" evidence="2">
    <location>
        <begin position="1"/>
        <end position="17"/>
    </location>
</feature>
<reference evidence="3 4" key="1">
    <citation type="submission" date="2017-08" db="EMBL/GenBank/DDBJ databases">
        <title>Reclassification of Bisgaard taxon 37 and 44.</title>
        <authorList>
            <person name="Christensen H."/>
        </authorList>
    </citation>
    <scope>NUCLEOTIDE SEQUENCE [LARGE SCALE GENOMIC DNA]</scope>
    <source>
        <strain evidence="3 4">B96_4</strain>
    </source>
</reference>
<dbReference type="GO" id="GO:0015562">
    <property type="term" value="F:efflux transmembrane transporter activity"/>
    <property type="evidence" value="ECO:0007669"/>
    <property type="project" value="InterPro"/>
</dbReference>
<keyword evidence="2" id="KW-0472">Membrane</keyword>
<feature type="chain" id="PRO_5017098701" evidence="2">
    <location>
        <begin position="18"/>
        <end position="470"/>
    </location>
</feature>
<dbReference type="Gene3D" id="2.20.200.10">
    <property type="entry name" value="Outer membrane efflux proteins (OEP)"/>
    <property type="match status" value="1"/>
</dbReference>
<dbReference type="Gene3D" id="1.20.1600.10">
    <property type="entry name" value="Outer membrane efflux proteins (OEP)"/>
    <property type="match status" value="1"/>
</dbReference>
<evidence type="ECO:0000313" key="4">
    <source>
        <dbReference type="Proteomes" id="UP000266258"/>
    </source>
</evidence>
<sequence>MKLFTSSALVVIALTLAACSTNVSQTSSVQLPDKFTNVQTAGADQNRQNLESWWLNWNDPVLTNLIEQGLKNNLDLASAQAKLEQALAQSNLSKADLGPSLGVVGQGSVSRSKVETEPNVFELPYSNRSMLVGGINASWEVDIFGKKRSDADAAYHTALASQDQFYGTQLLITAQIAQTYFQLIAVTQQIQVLNAQLEQLQKLEAYVAGRYNAGQTYYSDLLQVKQQVASLKASLATFPAQRDSLVRQLAILTGNVPEKFTLVVNPDYAFNLPAIPGAQPSDLLNRRPDLRANAQLVEAAAAKVASAKADYYPRFTLNFLGMGGRIELSDGLDYASGASGILGLNIQLPIFTNGRIKANVVASNAALRQAMINYDKNLLQALADVENAYQLQYSLGEQRSHYEQAFAYATSQDQQFYELYKYGDKTLGDAINATLDKYKVQLNLINSKYQAAVNMLSLYKALGGGWSANN</sequence>
<dbReference type="PANTHER" id="PTHR30203">
    <property type="entry name" value="OUTER MEMBRANE CATION EFFLUX PROTEIN"/>
    <property type="match status" value="1"/>
</dbReference>
<organism evidence="3 4">
    <name type="scientific">Psittacicella melopsittaci</name>
    <dbReference type="NCBI Taxonomy" id="2028576"/>
    <lineage>
        <taxon>Bacteria</taxon>
        <taxon>Pseudomonadati</taxon>
        <taxon>Pseudomonadota</taxon>
        <taxon>Gammaproteobacteria</taxon>
        <taxon>Pasteurellales</taxon>
        <taxon>Psittacicellaceae</taxon>
        <taxon>Psittacicella</taxon>
    </lineage>
</organism>
<accession>A0A3A1Y6U6</accession>
<dbReference type="RefSeq" id="WP_119496824.1">
    <property type="nucleotide sequence ID" value="NZ_NRJH01000023.1"/>
</dbReference>
<evidence type="ECO:0000256" key="1">
    <source>
        <dbReference type="ARBA" id="ARBA00007613"/>
    </source>
</evidence>